<protein>
    <submittedName>
        <fullName evidence="1">Uncharacterized protein</fullName>
    </submittedName>
</protein>
<organism evidence="1">
    <name type="scientific">bioreactor metagenome</name>
    <dbReference type="NCBI Taxonomy" id="1076179"/>
    <lineage>
        <taxon>unclassified sequences</taxon>
        <taxon>metagenomes</taxon>
        <taxon>ecological metagenomes</taxon>
    </lineage>
</organism>
<accession>A0A645GZV9</accession>
<comment type="caution">
    <text evidence="1">The sequence shown here is derived from an EMBL/GenBank/DDBJ whole genome shotgun (WGS) entry which is preliminary data.</text>
</comment>
<dbReference type="AlphaFoldDB" id="A0A645GZV9"/>
<dbReference type="EMBL" id="VSSQ01084292">
    <property type="protein sequence ID" value="MPN32341.1"/>
    <property type="molecule type" value="Genomic_DNA"/>
</dbReference>
<name>A0A645GZV9_9ZZZZ</name>
<gene>
    <name evidence="1" type="ORF">SDC9_179819</name>
</gene>
<reference evidence="1" key="1">
    <citation type="submission" date="2019-08" db="EMBL/GenBank/DDBJ databases">
        <authorList>
            <person name="Kucharzyk K."/>
            <person name="Murdoch R.W."/>
            <person name="Higgins S."/>
            <person name="Loffler F."/>
        </authorList>
    </citation>
    <scope>NUCLEOTIDE SEQUENCE</scope>
</reference>
<evidence type="ECO:0000313" key="1">
    <source>
        <dbReference type="EMBL" id="MPN32341.1"/>
    </source>
</evidence>
<proteinExistence type="predicted"/>
<sequence length="70" mass="7539">MGDEASQPFSHVKQAKLCPQVHQTVAGGCAGQTDDPLHQRSHLHQALESFGLMGFEGGQFIDDNHVIVKG</sequence>